<evidence type="ECO:0000313" key="7">
    <source>
        <dbReference type="Proteomes" id="UP001302222"/>
    </source>
</evidence>
<name>A0ABU5SQ91_9BACT</name>
<organism evidence="6 7">
    <name type="scientific">Arcicella lustrica</name>
    <dbReference type="NCBI Taxonomy" id="2984196"/>
    <lineage>
        <taxon>Bacteria</taxon>
        <taxon>Pseudomonadati</taxon>
        <taxon>Bacteroidota</taxon>
        <taxon>Cytophagia</taxon>
        <taxon>Cytophagales</taxon>
        <taxon>Flectobacillaceae</taxon>
        <taxon>Arcicella</taxon>
    </lineage>
</organism>
<dbReference type="EMBL" id="JAYGIM010000021">
    <property type="protein sequence ID" value="MEA5429427.1"/>
    <property type="molecule type" value="Genomic_DNA"/>
</dbReference>
<dbReference type="SUPFAM" id="SSF51621">
    <property type="entry name" value="Phosphoenolpyruvate/pyruvate domain"/>
    <property type="match status" value="1"/>
</dbReference>
<keyword evidence="4" id="KW-0472">Membrane</keyword>
<evidence type="ECO:0000256" key="3">
    <source>
        <dbReference type="ARBA" id="ARBA00023239"/>
    </source>
</evidence>
<sequence length="301" mass="33149">MKNRTYYILKNYLVLVFVIYSNLIIAQTVTVLNSDTIIYKTSNTKLKDRLNHGEVLKGAVINIAHPIMIETVCAAGADFLFLDFEHGLRDYNDIGQAIATAELSGVSTLVRLGERSANLVERMLDGGAAGIIFPHVETAEEAAELVSWCRYKPLGFRGSGFARASINYNGNEYERRQQASKDVVCIMIIENLKGKENLAKILAVEGVTGVAIGPGDLSMELGVSSWKHPKVVQTLDEMAAVVKSFPNRALLRLALTPDEAVQHVNSGANMIILTHDWQLIKNTYSGLFKDIANKLNQANKK</sequence>
<keyword evidence="2" id="KW-0479">Metal-binding</keyword>
<evidence type="ECO:0000256" key="2">
    <source>
        <dbReference type="ARBA" id="ARBA00022723"/>
    </source>
</evidence>
<dbReference type="RefSeq" id="WP_323689539.1">
    <property type="nucleotide sequence ID" value="NZ_JAYGIM010000021.1"/>
</dbReference>
<accession>A0ABU5SQ91</accession>
<evidence type="ECO:0000259" key="5">
    <source>
        <dbReference type="Pfam" id="PF03328"/>
    </source>
</evidence>
<feature type="domain" description="HpcH/HpaI aldolase/citrate lyase" evidence="5">
    <location>
        <begin position="62"/>
        <end position="279"/>
    </location>
</feature>
<comment type="caution">
    <text evidence="6">The sequence shown here is derived from an EMBL/GenBank/DDBJ whole genome shotgun (WGS) entry which is preliminary data.</text>
</comment>
<dbReference type="Proteomes" id="UP001302222">
    <property type="component" value="Unassembled WGS sequence"/>
</dbReference>
<dbReference type="Pfam" id="PF03328">
    <property type="entry name" value="HpcH_HpaI"/>
    <property type="match status" value="1"/>
</dbReference>
<proteinExistence type="inferred from homology"/>
<keyword evidence="4" id="KW-1133">Transmembrane helix</keyword>
<feature type="transmembrane region" description="Helical" evidence="4">
    <location>
        <begin position="12"/>
        <end position="32"/>
    </location>
</feature>
<dbReference type="InterPro" id="IPR015813">
    <property type="entry name" value="Pyrv/PenolPyrv_kinase-like_dom"/>
</dbReference>
<keyword evidence="3 6" id="KW-0456">Lyase</keyword>
<dbReference type="GO" id="GO:0016829">
    <property type="term" value="F:lyase activity"/>
    <property type="evidence" value="ECO:0007669"/>
    <property type="project" value="UniProtKB-KW"/>
</dbReference>
<gene>
    <name evidence="6" type="ORF">VB798_22740</name>
</gene>
<dbReference type="Gene3D" id="3.20.20.60">
    <property type="entry name" value="Phosphoenolpyruvate-binding domains"/>
    <property type="match status" value="1"/>
</dbReference>
<dbReference type="InterPro" id="IPR050251">
    <property type="entry name" value="HpcH-HpaI_aldolase"/>
</dbReference>
<evidence type="ECO:0000256" key="4">
    <source>
        <dbReference type="SAM" id="Phobius"/>
    </source>
</evidence>
<dbReference type="PANTHER" id="PTHR30502">
    <property type="entry name" value="2-KETO-3-DEOXY-L-RHAMNONATE ALDOLASE"/>
    <property type="match status" value="1"/>
</dbReference>
<keyword evidence="4" id="KW-0812">Transmembrane</keyword>
<protein>
    <submittedName>
        <fullName evidence="6">Aldolase/citrate lyase family protein</fullName>
    </submittedName>
</protein>
<dbReference type="PANTHER" id="PTHR30502:SF0">
    <property type="entry name" value="PHOSPHOENOLPYRUVATE CARBOXYLASE FAMILY PROTEIN"/>
    <property type="match status" value="1"/>
</dbReference>
<evidence type="ECO:0000313" key="6">
    <source>
        <dbReference type="EMBL" id="MEA5429427.1"/>
    </source>
</evidence>
<reference evidence="6 7" key="1">
    <citation type="submission" date="2023-12" db="EMBL/GenBank/DDBJ databases">
        <title>Novel species of the genus Arcicella isolated from rivers.</title>
        <authorList>
            <person name="Lu H."/>
        </authorList>
    </citation>
    <scope>NUCLEOTIDE SEQUENCE [LARGE SCALE GENOMIC DNA]</scope>
    <source>
        <strain evidence="6 7">DC25W</strain>
    </source>
</reference>
<comment type="similarity">
    <text evidence="1">Belongs to the HpcH/HpaI aldolase family.</text>
</comment>
<evidence type="ECO:0000256" key="1">
    <source>
        <dbReference type="ARBA" id="ARBA00005568"/>
    </source>
</evidence>
<dbReference type="InterPro" id="IPR040442">
    <property type="entry name" value="Pyrv_kinase-like_dom_sf"/>
</dbReference>
<keyword evidence="7" id="KW-1185">Reference proteome</keyword>
<dbReference type="InterPro" id="IPR005000">
    <property type="entry name" value="Aldolase/citrate-lyase_domain"/>
</dbReference>